<accession>A0AAE1R1N8</accession>
<evidence type="ECO:0000313" key="1">
    <source>
        <dbReference type="EMBL" id="KAK4343263.1"/>
    </source>
</evidence>
<comment type="caution">
    <text evidence="1">The sequence shown here is derived from an EMBL/GenBank/DDBJ whole genome shotgun (WGS) entry which is preliminary data.</text>
</comment>
<proteinExistence type="predicted"/>
<dbReference type="Proteomes" id="UP001291623">
    <property type="component" value="Unassembled WGS sequence"/>
</dbReference>
<name>A0AAE1R1N8_9SOLA</name>
<gene>
    <name evidence="1" type="ORF">RND71_036357</name>
</gene>
<sequence>MAVITSITMNFHFISTHNNYHNISSNPTSSPLCITKSSSSSSVRLIWLISSNSLHHKYLLETTNHFSQCQSTYSFEEKSQNRGDM</sequence>
<keyword evidence="2" id="KW-1185">Reference proteome</keyword>
<dbReference type="AlphaFoldDB" id="A0AAE1R1N8"/>
<protein>
    <submittedName>
        <fullName evidence="1">Uncharacterized protein</fullName>
    </submittedName>
</protein>
<organism evidence="1 2">
    <name type="scientific">Anisodus tanguticus</name>
    <dbReference type="NCBI Taxonomy" id="243964"/>
    <lineage>
        <taxon>Eukaryota</taxon>
        <taxon>Viridiplantae</taxon>
        <taxon>Streptophyta</taxon>
        <taxon>Embryophyta</taxon>
        <taxon>Tracheophyta</taxon>
        <taxon>Spermatophyta</taxon>
        <taxon>Magnoliopsida</taxon>
        <taxon>eudicotyledons</taxon>
        <taxon>Gunneridae</taxon>
        <taxon>Pentapetalae</taxon>
        <taxon>asterids</taxon>
        <taxon>lamiids</taxon>
        <taxon>Solanales</taxon>
        <taxon>Solanaceae</taxon>
        <taxon>Solanoideae</taxon>
        <taxon>Hyoscyameae</taxon>
        <taxon>Anisodus</taxon>
    </lineage>
</organism>
<evidence type="ECO:0000313" key="2">
    <source>
        <dbReference type="Proteomes" id="UP001291623"/>
    </source>
</evidence>
<reference evidence="1" key="1">
    <citation type="submission" date="2023-12" db="EMBL/GenBank/DDBJ databases">
        <title>Genome assembly of Anisodus tanguticus.</title>
        <authorList>
            <person name="Wang Y.-J."/>
        </authorList>
    </citation>
    <scope>NUCLEOTIDE SEQUENCE</scope>
    <source>
        <strain evidence="1">KB-2021</strain>
        <tissue evidence="1">Leaf</tissue>
    </source>
</reference>
<dbReference type="EMBL" id="JAVYJV010000020">
    <property type="protein sequence ID" value="KAK4343263.1"/>
    <property type="molecule type" value="Genomic_DNA"/>
</dbReference>